<sequence>MELSRSNLPEAFPAGLFDTHTHYDDEKFDGVREELLCSLFERGLSGLIHASVDFASCRFGLELSGSYQRAYSAIGLHPENLYDAVPGWIERLRELYISAGDKKPVAIGEIGLDYHYPGYDRTAQLDAFCSQLELAGELGLPVIIHCRDAIGDCVDVLRGHLSPSGGVMHCYSGSKETARELLDMGLYISFTGTLTFKNSKKQQEVVKYLPPDRLLLETDCPYMAPEPLRGRICDSSMLIHTASAAAVIKELDPLELVLTARENTRRLFGV</sequence>
<dbReference type="PROSITE" id="PS01091">
    <property type="entry name" value="TATD_3"/>
    <property type="match status" value="1"/>
</dbReference>
<dbReference type="GO" id="GO:0046872">
    <property type="term" value="F:metal ion binding"/>
    <property type="evidence" value="ECO:0007669"/>
    <property type="project" value="UniProtKB-KW"/>
</dbReference>
<organism evidence="4 5">
    <name type="scientific">Candidatus Faeciplasma avium</name>
    <dbReference type="NCBI Taxonomy" id="2840798"/>
    <lineage>
        <taxon>Bacteria</taxon>
        <taxon>Bacillati</taxon>
        <taxon>Bacillota</taxon>
        <taxon>Clostridia</taxon>
        <taxon>Eubacteriales</taxon>
        <taxon>Oscillospiraceae</taxon>
        <taxon>Oscillospiraceae incertae sedis</taxon>
        <taxon>Candidatus Faeciplasma</taxon>
    </lineage>
</organism>
<dbReference type="NCBIfam" id="TIGR00010">
    <property type="entry name" value="YchF/TatD family DNA exonuclease"/>
    <property type="match status" value="1"/>
</dbReference>
<evidence type="ECO:0000313" key="5">
    <source>
        <dbReference type="Proteomes" id="UP000823960"/>
    </source>
</evidence>
<feature type="binding site" evidence="3">
    <location>
        <position position="22"/>
    </location>
    <ligand>
        <name>a divalent metal cation</name>
        <dbReference type="ChEBI" id="CHEBI:60240"/>
        <label>1</label>
    </ligand>
</feature>
<dbReference type="AlphaFoldDB" id="A0A9D1NQ35"/>
<dbReference type="InterPro" id="IPR001130">
    <property type="entry name" value="TatD-like"/>
</dbReference>
<gene>
    <name evidence="4" type="ORF">IAD28_03620</name>
</gene>
<dbReference type="PANTHER" id="PTHR46124:SF2">
    <property type="entry name" value="D-AMINOACYL-TRNA DEACYLASE"/>
    <property type="match status" value="1"/>
</dbReference>
<dbReference type="Pfam" id="PF01026">
    <property type="entry name" value="TatD_DNase"/>
    <property type="match status" value="1"/>
</dbReference>
<dbReference type="PANTHER" id="PTHR46124">
    <property type="entry name" value="D-AMINOACYL-TRNA DEACYLASE"/>
    <property type="match status" value="1"/>
</dbReference>
<feature type="binding site" evidence="3">
    <location>
        <position position="219"/>
    </location>
    <ligand>
        <name>a divalent metal cation</name>
        <dbReference type="ChEBI" id="CHEBI:60240"/>
        <label>1</label>
    </ligand>
</feature>
<dbReference type="Gene3D" id="3.20.20.140">
    <property type="entry name" value="Metal-dependent hydrolases"/>
    <property type="match status" value="1"/>
</dbReference>
<reference evidence="4" key="2">
    <citation type="journal article" date="2021" name="PeerJ">
        <title>Extensive microbial diversity within the chicken gut microbiome revealed by metagenomics and culture.</title>
        <authorList>
            <person name="Gilroy R."/>
            <person name="Ravi A."/>
            <person name="Getino M."/>
            <person name="Pursley I."/>
            <person name="Horton D.L."/>
            <person name="Alikhan N.F."/>
            <person name="Baker D."/>
            <person name="Gharbi K."/>
            <person name="Hall N."/>
            <person name="Watson M."/>
            <person name="Adriaenssens E.M."/>
            <person name="Foster-Nyarko E."/>
            <person name="Jarju S."/>
            <person name="Secka A."/>
            <person name="Antonio M."/>
            <person name="Oren A."/>
            <person name="Chaudhuri R.R."/>
            <person name="La Ragione R."/>
            <person name="Hildebrand F."/>
            <person name="Pallen M.J."/>
        </authorList>
    </citation>
    <scope>NUCLEOTIDE SEQUENCE</scope>
    <source>
        <strain evidence="4">1370</strain>
    </source>
</reference>
<reference evidence="4" key="1">
    <citation type="submission" date="2020-10" db="EMBL/GenBank/DDBJ databases">
        <authorList>
            <person name="Gilroy R."/>
        </authorList>
    </citation>
    <scope>NUCLEOTIDE SEQUENCE</scope>
    <source>
        <strain evidence="4">1370</strain>
    </source>
</reference>
<dbReference type="GO" id="GO:0016788">
    <property type="term" value="F:hydrolase activity, acting on ester bonds"/>
    <property type="evidence" value="ECO:0007669"/>
    <property type="project" value="InterPro"/>
</dbReference>
<evidence type="ECO:0000256" key="1">
    <source>
        <dbReference type="ARBA" id="ARBA00022723"/>
    </source>
</evidence>
<feature type="binding site" evidence="3">
    <location>
        <position position="109"/>
    </location>
    <ligand>
        <name>a divalent metal cation</name>
        <dbReference type="ChEBI" id="CHEBI:60240"/>
        <label>1</label>
    </ligand>
</feature>
<dbReference type="FunFam" id="3.20.20.140:FF:000005">
    <property type="entry name" value="TatD family hydrolase"/>
    <property type="match status" value="1"/>
</dbReference>
<evidence type="ECO:0000256" key="2">
    <source>
        <dbReference type="ARBA" id="ARBA00022801"/>
    </source>
</evidence>
<dbReference type="GO" id="GO:0004536">
    <property type="term" value="F:DNA nuclease activity"/>
    <property type="evidence" value="ECO:0007669"/>
    <property type="project" value="InterPro"/>
</dbReference>
<feature type="binding site" evidence="3">
    <location>
        <position position="169"/>
    </location>
    <ligand>
        <name>a divalent metal cation</name>
        <dbReference type="ChEBI" id="CHEBI:60240"/>
        <label>2</label>
    </ligand>
</feature>
<keyword evidence="1 3" id="KW-0479">Metal-binding</keyword>
<dbReference type="InterPro" id="IPR015991">
    <property type="entry name" value="TatD/YcfH-like"/>
</dbReference>
<evidence type="ECO:0000313" key="4">
    <source>
        <dbReference type="EMBL" id="HIV10770.1"/>
    </source>
</evidence>
<name>A0A9D1NQ35_9FIRM</name>
<accession>A0A9D1NQ35</accession>
<dbReference type="SUPFAM" id="SSF51556">
    <property type="entry name" value="Metallo-dependent hydrolases"/>
    <property type="match status" value="1"/>
</dbReference>
<proteinExistence type="predicted"/>
<feature type="binding site" evidence="3">
    <location>
        <position position="20"/>
    </location>
    <ligand>
        <name>a divalent metal cation</name>
        <dbReference type="ChEBI" id="CHEBI:60240"/>
        <label>1</label>
    </ligand>
</feature>
<protein>
    <submittedName>
        <fullName evidence="4">TatD family hydrolase</fullName>
    </submittedName>
</protein>
<dbReference type="InterPro" id="IPR032466">
    <property type="entry name" value="Metal_Hydrolase"/>
</dbReference>
<comment type="caution">
    <text evidence="4">The sequence shown here is derived from an EMBL/GenBank/DDBJ whole genome shotgun (WGS) entry which is preliminary data.</text>
</comment>
<dbReference type="PIRSF" id="PIRSF005902">
    <property type="entry name" value="DNase_TatD"/>
    <property type="match status" value="1"/>
</dbReference>
<keyword evidence="2 4" id="KW-0378">Hydrolase</keyword>
<dbReference type="EMBL" id="DVOL01000045">
    <property type="protein sequence ID" value="HIV10770.1"/>
    <property type="molecule type" value="Genomic_DNA"/>
</dbReference>
<dbReference type="Proteomes" id="UP000823960">
    <property type="component" value="Unassembled WGS sequence"/>
</dbReference>
<dbReference type="InterPro" id="IPR018228">
    <property type="entry name" value="DNase_TatD-rel_CS"/>
</dbReference>
<evidence type="ECO:0000256" key="3">
    <source>
        <dbReference type="PIRSR" id="PIRSR005902-1"/>
    </source>
</evidence>
<dbReference type="CDD" id="cd01310">
    <property type="entry name" value="TatD_DNAse"/>
    <property type="match status" value="1"/>
</dbReference>
<feature type="binding site" evidence="3">
    <location>
        <position position="145"/>
    </location>
    <ligand>
        <name>a divalent metal cation</name>
        <dbReference type="ChEBI" id="CHEBI:60240"/>
        <label>2</label>
    </ligand>
</feature>